<dbReference type="Proteomes" id="UP000003835">
    <property type="component" value="Unassembled WGS sequence"/>
</dbReference>
<keyword evidence="12" id="KW-0902">Two-component regulatory system</keyword>
<feature type="domain" description="Response regulatory" evidence="20">
    <location>
        <begin position="730"/>
        <end position="846"/>
    </location>
</feature>
<evidence type="ECO:0000256" key="13">
    <source>
        <dbReference type="ARBA" id="ARBA00023136"/>
    </source>
</evidence>
<keyword evidence="10" id="KW-0067">ATP-binding</keyword>
<dbReference type="Pfam" id="PF22673">
    <property type="entry name" value="MCP-like_PDC_1"/>
    <property type="match status" value="1"/>
</dbReference>
<dbReference type="RefSeq" id="WP_006099946.1">
    <property type="nucleotide sequence ID" value="NZ_DS989845.1"/>
</dbReference>
<keyword evidence="23" id="KW-1185">Reference proteome</keyword>
<evidence type="ECO:0000256" key="1">
    <source>
        <dbReference type="ARBA" id="ARBA00000085"/>
    </source>
</evidence>
<evidence type="ECO:0000256" key="17">
    <source>
        <dbReference type="SAM" id="MobiDB-lite"/>
    </source>
</evidence>
<dbReference type="FunFam" id="1.10.287.130:FF:000004">
    <property type="entry name" value="Ethylene receptor 1"/>
    <property type="match status" value="1"/>
</dbReference>
<feature type="domain" description="Histidine kinase" evidence="19">
    <location>
        <begin position="460"/>
        <end position="705"/>
    </location>
</feature>
<evidence type="ECO:0000256" key="7">
    <source>
        <dbReference type="ARBA" id="ARBA00022692"/>
    </source>
</evidence>
<keyword evidence="5 15" id="KW-0597">Phosphoprotein</keyword>
<feature type="transmembrane region" description="Helical" evidence="18">
    <location>
        <begin position="348"/>
        <end position="370"/>
    </location>
</feature>
<dbReference type="GO" id="GO:0000155">
    <property type="term" value="F:phosphorelay sensor kinase activity"/>
    <property type="evidence" value="ECO:0007669"/>
    <property type="project" value="InterPro"/>
</dbReference>
<evidence type="ECO:0000313" key="22">
    <source>
        <dbReference type="EMBL" id="EDX76989.1"/>
    </source>
</evidence>
<evidence type="ECO:0000256" key="3">
    <source>
        <dbReference type="ARBA" id="ARBA00006402"/>
    </source>
</evidence>
<gene>
    <name evidence="22" type="ORF">MC7420_1992</name>
</gene>
<evidence type="ECO:0000259" key="20">
    <source>
        <dbReference type="PROSITE" id="PS50110"/>
    </source>
</evidence>
<feature type="coiled-coil region" evidence="16">
    <location>
        <begin position="412"/>
        <end position="453"/>
    </location>
</feature>
<keyword evidence="16" id="KW-0175">Coiled coil</keyword>
<reference evidence="22 23" key="1">
    <citation type="submission" date="2008-07" db="EMBL/GenBank/DDBJ databases">
        <authorList>
            <person name="Tandeau de Marsac N."/>
            <person name="Ferriera S."/>
            <person name="Johnson J."/>
            <person name="Kravitz S."/>
            <person name="Beeson K."/>
            <person name="Sutton G."/>
            <person name="Rogers Y.-H."/>
            <person name="Friedman R."/>
            <person name="Frazier M."/>
            <person name="Venter J.C."/>
        </authorList>
    </citation>
    <scope>NUCLEOTIDE SEQUENCE [LARGE SCALE GENOMIC DNA]</scope>
    <source>
        <strain evidence="22 23">PCC 7420</strain>
    </source>
</reference>
<dbReference type="eggNOG" id="COG0745">
    <property type="taxonomic scope" value="Bacteria"/>
</dbReference>
<evidence type="ECO:0000259" key="19">
    <source>
        <dbReference type="PROSITE" id="PS50109"/>
    </source>
</evidence>
<sequence length="947" mass="106286">MLPSFLAKPSLKMRLRLVLVIPFLLQITAAVGLTGWLSLRNGEQAVHELASDLRHEIAARIEQKLDSYLQIPHAFNQLNANETCLNQLKLDNLLDCEKTVWHQMQVFPVSATAIGTEDGKYLEVVRQEGDNFQIHESVNYTKYIYAANQQGNRIKLLETPAYDDHRTRPWYEKAVKAGEATWSEVFRYENEDTLAIAASLPLYQDDTLLGVTSTILSLSHIGDFLENLEIGDFGQTFILEPKGKGTLVATSMSEETFVSTDHQAKSERNDSITSDNPLIKATADFLVGKFGSFETIQGEYQLDFTLEKKKQFVQVLSFQDDQGLNWLIVVVVPEEEFMARIHANTRTTIRLCVAALILATLLGLFTSRWISQPILRLSMASCAIASGELDQRVKVEGIYELRILSKSFNQMAQQLQESFTALEDAKAELELRVEQRTAELKTAKEDADTANNAKSEFLANMSHELRTPLNGVLGYAQILQRSKTMSDRELDGVRIIHQCGSHLLMLINDILDLAKIEARKMELHGSDIHFPSFLRGVVEICRIRADAKGISFIYQPTSSLPAGIHVDEKRLRQVLINLLSNAIKFTDTGGVTFKVGYADNQDNHSIGGHNGDKPEGVSHPQETSTPPHHQIRFQIEDTGVGMSPQQLQRIFLPFEQVSDRKRQAEGTGLGLAISTKIVQLMGSTIQVHSEVGKGSVFTVDLDLPEAQEWMQKITTPTQGRIIGYQGKSHTILVVDDRWENRSVIINLLEPLGFEVIEANNGKEGLDIAMTATPDLIITDLIMPIMDGFEMMRHIRQSKTLKNMLIVVSSASVFEMDRHHSLVAGGNDFLAKPVQIDELLQTLQHHLGLTWIYEPASGNGSQSAAVKVTPYEQQKLGKPEAIIFPEEELDILWDLAMKGRIKLLLEKIDSIESSDHKFAPFAQYIRQLAKGFQLKKIRDFIEENRCIH</sequence>
<dbReference type="SUPFAM" id="SSF52172">
    <property type="entry name" value="CheY-like"/>
    <property type="match status" value="1"/>
</dbReference>
<dbReference type="PANTHER" id="PTHR43047">
    <property type="entry name" value="TWO-COMPONENT HISTIDINE PROTEIN KINASE"/>
    <property type="match status" value="1"/>
</dbReference>
<evidence type="ECO:0000256" key="6">
    <source>
        <dbReference type="ARBA" id="ARBA00022679"/>
    </source>
</evidence>
<evidence type="ECO:0000256" key="16">
    <source>
        <dbReference type="SAM" id="Coils"/>
    </source>
</evidence>
<evidence type="ECO:0000256" key="9">
    <source>
        <dbReference type="ARBA" id="ARBA00022777"/>
    </source>
</evidence>
<dbReference type="InterPro" id="IPR036890">
    <property type="entry name" value="HATPase_C_sf"/>
</dbReference>
<dbReference type="SUPFAM" id="SSF47384">
    <property type="entry name" value="Homodimeric domain of signal transducing histidine kinase"/>
    <property type="match status" value="1"/>
</dbReference>
<keyword evidence="8" id="KW-0547">Nucleotide-binding</keyword>
<dbReference type="STRING" id="118168.MC7420_1992"/>
<dbReference type="Pfam" id="PF02518">
    <property type="entry name" value="HATPase_c"/>
    <property type="match status" value="1"/>
</dbReference>
<dbReference type="SMART" id="SM00388">
    <property type="entry name" value="HisKA"/>
    <property type="match status" value="1"/>
</dbReference>
<dbReference type="Gene3D" id="3.40.50.2300">
    <property type="match status" value="1"/>
</dbReference>
<comment type="catalytic activity">
    <reaction evidence="1">
        <text>ATP + protein L-histidine = ADP + protein N-phospho-L-histidine.</text>
        <dbReference type="EC" id="2.7.13.3"/>
    </reaction>
</comment>
<dbReference type="AlphaFoldDB" id="B4VMU3"/>
<dbReference type="SMART" id="SM00387">
    <property type="entry name" value="HATPase_c"/>
    <property type="match status" value="1"/>
</dbReference>
<keyword evidence="11 18" id="KW-1133">Transmembrane helix</keyword>
<organism evidence="22 23">
    <name type="scientific">Coleofasciculus chthonoplastes PCC 7420</name>
    <dbReference type="NCBI Taxonomy" id="118168"/>
    <lineage>
        <taxon>Bacteria</taxon>
        <taxon>Bacillati</taxon>
        <taxon>Cyanobacteriota</taxon>
        <taxon>Cyanophyceae</taxon>
        <taxon>Coleofasciculales</taxon>
        <taxon>Coleofasciculaceae</taxon>
        <taxon>Coleofasciculus</taxon>
    </lineage>
</organism>
<evidence type="ECO:0000256" key="4">
    <source>
        <dbReference type="ARBA" id="ARBA00012438"/>
    </source>
</evidence>
<dbReference type="CDD" id="cd16922">
    <property type="entry name" value="HATPase_EvgS-ArcB-TorS-like"/>
    <property type="match status" value="1"/>
</dbReference>
<dbReference type="InterPro" id="IPR036097">
    <property type="entry name" value="HisK_dim/P_sf"/>
</dbReference>
<evidence type="ECO:0000259" key="21">
    <source>
        <dbReference type="PROSITE" id="PS50885"/>
    </source>
</evidence>
<dbReference type="FunFam" id="3.30.565.10:FF:000010">
    <property type="entry name" value="Sensor histidine kinase RcsC"/>
    <property type="match status" value="1"/>
</dbReference>
<dbReference type="GO" id="GO:0005524">
    <property type="term" value="F:ATP binding"/>
    <property type="evidence" value="ECO:0007669"/>
    <property type="project" value="UniProtKB-KW"/>
</dbReference>
<dbReference type="PRINTS" id="PR00344">
    <property type="entry name" value="BCTRLSENSOR"/>
</dbReference>
<dbReference type="OrthoDB" id="581426at2"/>
<dbReference type="CDD" id="cd17546">
    <property type="entry name" value="REC_hyHK_CKI1_RcsC-like"/>
    <property type="match status" value="1"/>
</dbReference>
<feature type="modified residue" description="4-aspartylphosphate" evidence="15">
    <location>
        <position position="779"/>
    </location>
</feature>
<keyword evidence="7 18" id="KW-0812">Transmembrane</keyword>
<dbReference type="SUPFAM" id="SSF158472">
    <property type="entry name" value="HAMP domain-like"/>
    <property type="match status" value="1"/>
</dbReference>
<dbReference type="CDD" id="cd12913">
    <property type="entry name" value="PDC1_MCP_like"/>
    <property type="match status" value="1"/>
</dbReference>
<evidence type="ECO:0000313" key="23">
    <source>
        <dbReference type="Proteomes" id="UP000003835"/>
    </source>
</evidence>
<dbReference type="EMBL" id="DS989845">
    <property type="protein sequence ID" value="EDX76989.1"/>
    <property type="molecule type" value="Genomic_DNA"/>
</dbReference>
<dbReference type="InterPro" id="IPR004358">
    <property type="entry name" value="Sig_transdc_His_kin-like_C"/>
</dbReference>
<evidence type="ECO:0000256" key="15">
    <source>
        <dbReference type="PROSITE-ProRule" id="PRU00169"/>
    </source>
</evidence>
<dbReference type="InterPro" id="IPR001789">
    <property type="entry name" value="Sig_transdc_resp-reg_receiver"/>
</dbReference>
<comment type="subcellular location">
    <subcellularLocation>
        <location evidence="2">Membrane</location>
    </subcellularLocation>
</comment>
<protein>
    <recommendedName>
        <fullName evidence="14">Circadian input-output histidine kinase CikA</fullName>
        <ecNumber evidence="4">2.7.13.3</ecNumber>
    </recommendedName>
</protein>
<dbReference type="SMART" id="SM00448">
    <property type="entry name" value="REC"/>
    <property type="match status" value="1"/>
</dbReference>
<name>B4VMU3_9CYAN</name>
<dbReference type="InterPro" id="IPR005467">
    <property type="entry name" value="His_kinase_dom"/>
</dbReference>
<feature type="region of interest" description="Disordered" evidence="17">
    <location>
        <begin position="602"/>
        <end position="627"/>
    </location>
</feature>
<dbReference type="SUPFAM" id="SSF55874">
    <property type="entry name" value="ATPase domain of HSP90 chaperone/DNA topoisomerase II/histidine kinase"/>
    <property type="match status" value="1"/>
</dbReference>
<dbReference type="InterPro" id="IPR003594">
    <property type="entry name" value="HATPase_dom"/>
</dbReference>
<keyword evidence="13 18" id="KW-0472">Membrane</keyword>
<keyword evidence="9 22" id="KW-0418">Kinase</keyword>
<dbReference type="SMART" id="SM00304">
    <property type="entry name" value="HAMP"/>
    <property type="match status" value="1"/>
</dbReference>
<evidence type="ECO:0000256" key="14">
    <source>
        <dbReference type="ARBA" id="ARBA00074306"/>
    </source>
</evidence>
<accession>B4VMU3</accession>
<dbReference type="eggNOG" id="COG2205">
    <property type="taxonomic scope" value="Bacteria"/>
</dbReference>
<evidence type="ECO:0000256" key="18">
    <source>
        <dbReference type="SAM" id="Phobius"/>
    </source>
</evidence>
<feature type="domain" description="HAMP" evidence="21">
    <location>
        <begin position="368"/>
        <end position="420"/>
    </location>
</feature>
<evidence type="ECO:0000256" key="8">
    <source>
        <dbReference type="ARBA" id="ARBA00022741"/>
    </source>
</evidence>
<dbReference type="InterPro" id="IPR011006">
    <property type="entry name" value="CheY-like_superfamily"/>
</dbReference>
<evidence type="ECO:0000256" key="10">
    <source>
        <dbReference type="ARBA" id="ARBA00022840"/>
    </source>
</evidence>
<evidence type="ECO:0000256" key="5">
    <source>
        <dbReference type="ARBA" id="ARBA00022553"/>
    </source>
</evidence>
<dbReference type="InterPro" id="IPR003661">
    <property type="entry name" value="HisK_dim/P_dom"/>
</dbReference>
<dbReference type="Gene3D" id="1.10.287.130">
    <property type="match status" value="1"/>
</dbReference>
<proteinExistence type="inferred from homology"/>
<dbReference type="InterPro" id="IPR003660">
    <property type="entry name" value="HAMP_dom"/>
</dbReference>
<keyword evidence="6" id="KW-0808">Transferase</keyword>
<dbReference type="Gene3D" id="3.30.565.10">
    <property type="entry name" value="Histidine kinase-like ATPase, C-terminal domain"/>
    <property type="match status" value="1"/>
</dbReference>
<dbReference type="Pfam" id="PF00072">
    <property type="entry name" value="Response_reg"/>
    <property type="match status" value="1"/>
</dbReference>
<evidence type="ECO:0000256" key="12">
    <source>
        <dbReference type="ARBA" id="ARBA00023012"/>
    </source>
</evidence>
<dbReference type="Pfam" id="PF00512">
    <property type="entry name" value="HisKA"/>
    <property type="match status" value="1"/>
</dbReference>
<dbReference type="CDD" id="cd06225">
    <property type="entry name" value="HAMP"/>
    <property type="match status" value="1"/>
</dbReference>
<dbReference type="Gene3D" id="6.10.340.10">
    <property type="match status" value="1"/>
</dbReference>
<evidence type="ECO:0000256" key="11">
    <source>
        <dbReference type="ARBA" id="ARBA00022989"/>
    </source>
</evidence>
<dbReference type="EC" id="2.7.13.3" evidence="4"/>
<dbReference type="CDD" id="cd00082">
    <property type="entry name" value="HisKA"/>
    <property type="match status" value="1"/>
</dbReference>
<dbReference type="Pfam" id="PF00672">
    <property type="entry name" value="HAMP"/>
    <property type="match status" value="1"/>
</dbReference>
<dbReference type="PROSITE" id="PS50885">
    <property type="entry name" value="HAMP"/>
    <property type="match status" value="1"/>
</dbReference>
<dbReference type="PROSITE" id="PS50110">
    <property type="entry name" value="RESPONSE_REGULATORY"/>
    <property type="match status" value="1"/>
</dbReference>
<dbReference type="HOGENOM" id="CLU_000445_114_10_3"/>
<dbReference type="Gene3D" id="3.30.450.20">
    <property type="entry name" value="PAS domain"/>
    <property type="match status" value="1"/>
</dbReference>
<evidence type="ECO:0000256" key="2">
    <source>
        <dbReference type="ARBA" id="ARBA00004370"/>
    </source>
</evidence>
<comment type="similarity">
    <text evidence="3">In the N-terminal section; belongs to the phytochrome family.</text>
</comment>
<dbReference type="GO" id="GO:0016020">
    <property type="term" value="C:membrane"/>
    <property type="evidence" value="ECO:0007669"/>
    <property type="project" value="UniProtKB-SubCell"/>
</dbReference>
<dbReference type="PROSITE" id="PS50109">
    <property type="entry name" value="HIS_KIN"/>
    <property type="match status" value="1"/>
</dbReference>